<evidence type="ECO:0000256" key="3">
    <source>
        <dbReference type="ARBA" id="ARBA00022723"/>
    </source>
</evidence>
<dbReference type="EMBL" id="JANCLT010000001">
    <property type="protein sequence ID" value="MCP8967153.1"/>
    <property type="molecule type" value="Genomic_DNA"/>
</dbReference>
<dbReference type="FunFam" id="3.30.70.120:FF:000006">
    <property type="entry name" value="GTP cyclohydrolase 1 type 2 homolog"/>
    <property type="match status" value="1"/>
</dbReference>
<feature type="binding site" evidence="5">
    <location>
        <position position="69"/>
    </location>
    <ligand>
        <name>a divalent metal cation</name>
        <dbReference type="ChEBI" id="CHEBI:60240"/>
        <label>1</label>
    </ligand>
</feature>
<dbReference type="PANTHER" id="PTHR13799:SF14">
    <property type="entry name" value="GTP CYCLOHYDROLASE 1 TYPE 2 HOMOLOG"/>
    <property type="match status" value="1"/>
</dbReference>
<dbReference type="Proteomes" id="UP001156102">
    <property type="component" value="Unassembled WGS sequence"/>
</dbReference>
<evidence type="ECO:0000313" key="6">
    <source>
        <dbReference type="EMBL" id="MCP8967153.1"/>
    </source>
</evidence>
<dbReference type="InterPro" id="IPR002678">
    <property type="entry name" value="DUF34/NIF3"/>
</dbReference>
<evidence type="ECO:0000256" key="2">
    <source>
        <dbReference type="ARBA" id="ARBA00022112"/>
    </source>
</evidence>
<evidence type="ECO:0000256" key="1">
    <source>
        <dbReference type="ARBA" id="ARBA00006964"/>
    </source>
</evidence>
<organism evidence="6 7">
    <name type="scientific">Ectobacillus ponti</name>
    <dbReference type="NCBI Taxonomy" id="2961894"/>
    <lineage>
        <taxon>Bacteria</taxon>
        <taxon>Bacillati</taxon>
        <taxon>Bacillota</taxon>
        <taxon>Bacilli</taxon>
        <taxon>Bacillales</taxon>
        <taxon>Bacillaceae</taxon>
        <taxon>Ectobacillus</taxon>
    </lineage>
</organism>
<dbReference type="PANTHER" id="PTHR13799">
    <property type="entry name" value="NGG1 INTERACTING FACTOR 3"/>
    <property type="match status" value="1"/>
</dbReference>
<feature type="binding site" evidence="5">
    <location>
        <position position="333"/>
    </location>
    <ligand>
        <name>a divalent metal cation</name>
        <dbReference type="ChEBI" id="CHEBI:60240"/>
        <label>1</label>
    </ligand>
</feature>
<feature type="binding site" evidence="5">
    <location>
        <position position="68"/>
    </location>
    <ligand>
        <name>a divalent metal cation</name>
        <dbReference type="ChEBI" id="CHEBI:60240"/>
        <label>1</label>
    </ligand>
</feature>
<dbReference type="InterPro" id="IPR036069">
    <property type="entry name" value="DUF34/NIF3_sf"/>
</dbReference>
<dbReference type="NCBIfam" id="TIGR00486">
    <property type="entry name" value="YbgI_SA1388"/>
    <property type="match status" value="1"/>
</dbReference>
<dbReference type="GO" id="GO:0046872">
    <property type="term" value="F:metal ion binding"/>
    <property type="evidence" value="ECO:0007669"/>
    <property type="project" value="UniProtKB-UniRule"/>
</dbReference>
<feature type="binding site" evidence="5">
    <location>
        <position position="336"/>
    </location>
    <ligand>
        <name>a divalent metal cation</name>
        <dbReference type="ChEBI" id="CHEBI:60240"/>
        <label>1</label>
    </ligand>
</feature>
<evidence type="ECO:0000256" key="4">
    <source>
        <dbReference type="PIRNR" id="PIRNR037489"/>
    </source>
</evidence>
<sequence>MSKTPNGHELISLFEAMYPKHLAFENDPIGLQIGSLHKPVSHVLVTLDVNEEVVQEAIALGAGLIIAHHPPIYHPIKKLHTDTAYGRMIELCIKHDIAVYAAHTNVDIAEGGVNDLLADALGLQNTEVLLPTYEEKLKKLVVFVPVSHADAVREALGRSGAGHIGNYSHCSFTSAGTGSFLPLEGTDPYIGETGRLERVEEVRLETMIPASLQRSVVKAMLKAHPYEEAAYDIYPVENQGRVWGLGRIGRLPREMTLQEFAEHVKRTLDVKGVRVVGNLGDTVRKVAVVGGDGNKYVKQASFRGADVYVTGDVYYHVAQEAEALGLHMVDPGHNVEKVMKAGVQRQLQQKAEEKKLKVTIHASAIHTDPFTFQ</sequence>
<reference evidence="6" key="1">
    <citation type="submission" date="2022-07" db="EMBL/GenBank/DDBJ databases">
        <authorList>
            <person name="Li W.-J."/>
            <person name="Deng Q.-Q."/>
        </authorList>
    </citation>
    <scope>NUCLEOTIDE SEQUENCE</scope>
    <source>
        <strain evidence="6">SYSU M60031</strain>
    </source>
</reference>
<name>A0AA42BR84_9BACI</name>
<feature type="binding site" evidence="5">
    <location>
        <position position="107"/>
    </location>
    <ligand>
        <name>a divalent metal cation</name>
        <dbReference type="ChEBI" id="CHEBI:60240"/>
        <label>1</label>
    </ligand>
</feature>
<accession>A0AA42BR84</accession>
<evidence type="ECO:0000256" key="5">
    <source>
        <dbReference type="PIRSR" id="PIRSR602678-1"/>
    </source>
</evidence>
<dbReference type="GO" id="GO:0005737">
    <property type="term" value="C:cytoplasm"/>
    <property type="evidence" value="ECO:0007669"/>
    <property type="project" value="TreeGrafter"/>
</dbReference>
<dbReference type="InterPro" id="IPR015867">
    <property type="entry name" value="N-reg_PII/ATP_PRibTrfase_C"/>
</dbReference>
<dbReference type="RefSeq" id="WP_254756527.1">
    <property type="nucleotide sequence ID" value="NZ_JANCLT010000001.1"/>
</dbReference>
<dbReference type="Gene3D" id="3.30.70.120">
    <property type="match status" value="1"/>
</dbReference>
<dbReference type="Pfam" id="PF01784">
    <property type="entry name" value="DUF34_NIF3"/>
    <property type="match status" value="1"/>
</dbReference>
<gene>
    <name evidence="6" type="ORF">NK662_01200</name>
</gene>
<dbReference type="InterPro" id="IPR017221">
    <property type="entry name" value="DUF34/NIF3_bac"/>
</dbReference>
<comment type="caution">
    <text evidence="6">The sequence shown here is derived from an EMBL/GenBank/DDBJ whole genome shotgun (WGS) entry which is preliminary data.</text>
</comment>
<dbReference type="Gene3D" id="3.40.1390.30">
    <property type="entry name" value="NIF3 (NGG1p interacting factor 3)-like"/>
    <property type="match status" value="1"/>
</dbReference>
<dbReference type="SUPFAM" id="SSF102705">
    <property type="entry name" value="NIF3 (NGG1p interacting factor 3)-like"/>
    <property type="match status" value="1"/>
</dbReference>
<dbReference type="PIRSF" id="PIRSF037489">
    <property type="entry name" value="UCP037489_NIF3_YqfO"/>
    <property type="match status" value="1"/>
</dbReference>
<comment type="similarity">
    <text evidence="1 4">Belongs to the GTP cyclohydrolase I type 2/NIF3 family.</text>
</comment>
<evidence type="ECO:0000313" key="7">
    <source>
        <dbReference type="Proteomes" id="UP001156102"/>
    </source>
</evidence>
<keyword evidence="7" id="KW-1185">Reference proteome</keyword>
<protein>
    <recommendedName>
        <fullName evidence="2 4">GTP cyclohydrolase 1 type 2 homolog</fullName>
    </recommendedName>
</protein>
<proteinExistence type="inferred from homology"/>
<dbReference type="FunFam" id="3.40.1390.30:FF:000001">
    <property type="entry name" value="GTP cyclohydrolase 1 type 2"/>
    <property type="match status" value="1"/>
</dbReference>
<keyword evidence="3 4" id="KW-0479">Metal-binding</keyword>
<dbReference type="AlphaFoldDB" id="A0AA42BR84"/>